<evidence type="ECO:0000313" key="6">
    <source>
        <dbReference type="EMBL" id="ORJ26276.1"/>
    </source>
</evidence>
<dbReference type="GO" id="GO:0016787">
    <property type="term" value="F:hydrolase activity"/>
    <property type="evidence" value="ECO:0007669"/>
    <property type="project" value="UniProtKB-KW"/>
</dbReference>
<dbReference type="GeneID" id="93565404"/>
<dbReference type="CDD" id="cd16277">
    <property type="entry name" value="metallo-hydrolase-like_MBL-fold"/>
    <property type="match status" value="1"/>
</dbReference>
<dbReference type="SMART" id="SM00849">
    <property type="entry name" value="Lactamase_B"/>
    <property type="match status" value="1"/>
</dbReference>
<dbReference type="AlphaFoldDB" id="A0A1X0WHK6"/>
<dbReference type="PANTHER" id="PTHR42978">
    <property type="entry name" value="QUORUM-QUENCHING LACTONASE YTNP-RELATED-RELATED"/>
    <property type="match status" value="1"/>
</dbReference>
<keyword evidence="2" id="KW-0479">Metal-binding</keyword>
<feature type="domain" description="Metallo-beta-lactamase" evidence="5">
    <location>
        <begin position="44"/>
        <end position="254"/>
    </location>
</feature>
<dbReference type="GO" id="GO:0046872">
    <property type="term" value="F:metal ion binding"/>
    <property type="evidence" value="ECO:0007669"/>
    <property type="project" value="UniProtKB-KW"/>
</dbReference>
<evidence type="ECO:0000256" key="2">
    <source>
        <dbReference type="ARBA" id="ARBA00022723"/>
    </source>
</evidence>
<comment type="caution">
    <text evidence="6">The sequence shown here is derived from an EMBL/GenBank/DDBJ whole genome shotgun (WGS) entry which is preliminary data.</text>
</comment>
<dbReference type="InterPro" id="IPR001279">
    <property type="entry name" value="Metallo-B-lactamas"/>
</dbReference>
<evidence type="ECO:0000256" key="4">
    <source>
        <dbReference type="ARBA" id="ARBA00022833"/>
    </source>
</evidence>
<dbReference type="InterPro" id="IPR051013">
    <property type="entry name" value="MBL_superfamily_lactonases"/>
</dbReference>
<dbReference type="Proteomes" id="UP000192536">
    <property type="component" value="Unassembled WGS sequence"/>
</dbReference>
<dbReference type="RefSeq" id="WP_084912243.1">
    <property type="nucleotide sequence ID" value="NZ_CP114062.1"/>
</dbReference>
<evidence type="ECO:0000259" key="5">
    <source>
        <dbReference type="SMART" id="SM00849"/>
    </source>
</evidence>
<accession>A0A1X0WHK6</accession>
<dbReference type="InterPro" id="IPR036866">
    <property type="entry name" value="RibonucZ/Hydroxyglut_hydro"/>
</dbReference>
<evidence type="ECO:0000313" key="7">
    <source>
        <dbReference type="Proteomes" id="UP000192536"/>
    </source>
</evidence>
<dbReference type="Pfam" id="PF00753">
    <property type="entry name" value="Lactamase_B"/>
    <property type="match status" value="1"/>
</dbReference>
<dbReference type="PANTHER" id="PTHR42978:SF6">
    <property type="entry name" value="QUORUM-QUENCHING LACTONASE YTNP-RELATED"/>
    <property type="match status" value="1"/>
</dbReference>
<dbReference type="Gene3D" id="3.60.15.10">
    <property type="entry name" value="Ribonuclease Z/Hydroxyacylglutathione hydrolase-like"/>
    <property type="match status" value="1"/>
</dbReference>
<dbReference type="EMBL" id="MRWE01000008">
    <property type="protein sequence ID" value="ORJ26276.1"/>
    <property type="molecule type" value="Genomic_DNA"/>
</dbReference>
<keyword evidence="7" id="KW-1185">Reference proteome</keyword>
<evidence type="ECO:0000256" key="1">
    <source>
        <dbReference type="ARBA" id="ARBA00007749"/>
    </source>
</evidence>
<dbReference type="STRING" id="1646377.BS640_06810"/>
<comment type="similarity">
    <text evidence="1">Belongs to the metallo-beta-lactamase superfamily.</text>
</comment>
<organism evidence="6 7">
    <name type="scientific">Rouxiella badensis</name>
    <dbReference type="NCBI Taxonomy" id="1646377"/>
    <lineage>
        <taxon>Bacteria</taxon>
        <taxon>Pseudomonadati</taxon>
        <taxon>Pseudomonadota</taxon>
        <taxon>Gammaproteobacteria</taxon>
        <taxon>Enterobacterales</taxon>
        <taxon>Yersiniaceae</taxon>
        <taxon>Rouxiella</taxon>
    </lineage>
</organism>
<sequence length="277" mass="30941">MSQQLSGHKLGTAVVSKIFETSLEFKSDFLFPQWTDAAELITLSVHGWLVKNNGKIYLIDTGIGNGRKRPSPLFSDLDNPFLQRLAEQGVTPEQVDYVLITHIHTDHVGWNTSFKDGKWVPTFPNARYVFPQQSYQFFLTEQGKTVSGYAAFLDSVVPIVEAGLADFIPASGGVIDEAFEYFPTPGHCTGHTSIRLTSGGEQGLFAGDVMHNLRQIQQPQLACVFCEDKPLAEKTRLQVLEQVARDRTTYFSSHFSGSSVGTIEKRHERFIWQPVEG</sequence>
<keyword evidence="4" id="KW-0862">Zinc</keyword>
<proteinExistence type="inferred from homology"/>
<name>A0A1X0WHK6_9GAMM</name>
<keyword evidence="3 6" id="KW-0378">Hydrolase</keyword>
<evidence type="ECO:0000256" key="3">
    <source>
        <dbReference type="ARBA" id="ARBA00022801"/>
    </source>
</evidence>
<gene>
    <name evidence="6" type="ORF">BS640_06810</name>
</gene>
<dbReference type="SUPFAM" id="SSF56281">
    <property type="entry name" value="Metallo-hydrolase/oxidoreductase"/>
    <property type="match status" value="1"/>
</dbReference>
<reference evidence="6 7" key="1">
    <citation type="journal article" date="2017" name="Int. J. Syst. Evol. Microbiol.">
        <title>Rouxiella badensis sp. nov. and Rouxiella silvae sp. nov. isolated from peat bog soil in Germany and emendation of the genus description.</title>
        <authorList>
            <person name="Le Fleche-Mateos A."/>
            <person name="Kugler J.H."/>
            <person name="Hansen S.H."/>
            <person name="Syldatk C."/>
            <person name="Hausmann R."/>
            <person name="Lomprez F."/>
            <person name="Vandenbogaert M."/>
            <person name="Manuguerra J.C."/>
            <person name="Grimont P.A."/>
        </authorList>
    </citation>
    <scope>NUCLEOTIDE SEQUENCE [LARGE SCALE GENOMIC DNA]</scope>
    <source>
        <strain evidence="6 7">DSM 100043</strain>
    </source>
</reference>
<protein>
    <submittedName>
        <fullName evidence="6">MBL fold metallo-hydrolase</fullName>
    </submittedName>
</protein>